<evidence type="ECO:0000313" key="2">
    <source>
        <dbReference type="Proteomes" id="UP000054248"/>
    </source>
</evidence>
<dbReference type="AlphaFoldDB" id="A0A0C3QUZ5"/>
<gene>
    <name evidence="1" type="ORF">M407DRAFT_198909</name>
</gene>
<dbReference type="OrthoDB" id="3237990at2759"/>
<protein>
    <recommendedName>
        <fullName evidence="3">DRBM domain-containing protein</fullName>
    </recommendedName>
</protein>
<evidence type="ECO:0008006" key="3">
    <source>
        <dbReference type="Google" id="ProtNLM"/>
    </source>
</evidence>
<dbReference type="EMBL" id="KN822949">
    <property type="protein sequence ID" value="KIO33311.1"/>
    <property type="molecule type" value="Genomic_DNA"/>
</dbReference>
<reference evidence="2" key="2">
    <citation type="submission" date="2015-01" db="EMBL/GenBank/DDBJ databases">
        <title>Evolutionary Origins and Diversification of the Mycorrhizal Mutualists.</title>
        <authorList>
            <consortium name="DOE Joint Genome Institute"/>
            <consortium name="Mycorrhizal Genomics Consortium"/>
            <person name="Kohler A."/>
            <person name="Kuo A."/>
            <person name="Nagy L.G."/>
            <person name="Floudas D."/>
            <person name="Copeland A."/>
            <person name="Barry K.W."/>
            <person name="Cichocki N."/>
            <person name="Veneault-Fourrey C."/>
            <person name="LaButti K."/>
            <person name="Lindquist E.A."/>
            <person name="Lipzen A."/>
            <person name="Lundell T."/>
            <person name="Morin E."/>
            <person name="Murat C."/>
            <person name="Riley R."/>
            <person name="Ohm R."/>
            <person name="Sun H."/>
            <person name="Tunlid A."/>
            <person name="Henrissat B."/>
            <person name="Grigoriev I.V."/>
            <person name="Hibbett D.S."/>
            <person name="Martin F."/>
        </authorList>
    </citation>
    <scope>NUCLEOTIDE SEQUENCE [LARGE SCALE GENOMIC DNA]</scope>
    <source>
        <strain evidence="2">MUT 4182</strain>
    </source>
</reference>
<sequence length="87" mass="9307">MVGSPIRYFMHIHNMSQQGMLVMLEATFPQGPRHQEVWTSSISITSSFNGLGVGIHTASATSKQAARDAASLRALLALGIDVNALPN</sequence>
<dbReference type="HOGENOM" id="CLU_2484989_0_0_1"/>
<proteinExistence type="predicted"/>
<reference evidence="1 2" key="1">
    <citation type="submission" date="2014-04" db="EMBL/GenBank/DDBJ databases">
        <authorList>
            <consortium name="DOE Joint Genome Institute"/>
            <person name="Kuo A."/>
            <person name="Girlanda M."/>
            <person name="Perotto S."/>
            <person name="Kohler A."/>
            <person name="Nagy L.G."/>
            <person name="Floudas D."/>
            <person name="Copeland A."/>
            <person name="Barry K.W."/>
            <person name="Cichocki N."/>
            <person name="Veneault-Fourrey C."/>
            <person name="LaButti K."/>
            <person name="Lindquist E.A."/>
            <person name="Lipzen A."/>
            <person name="Lundell T."/>
            <person name="Morin E."/>
            <person name="Murat C."/>
            <person name="Sun H."/>
            <person name="Tunlid A."/>
            <person name="Henrissat B."/>
            <person name="Grigoriev I.V."/>
            <person name="Hibbett D.S."/>
            <person name="Martin F."/>
            <person name="Nordberg H.P."/>
            <person name="Cantor M.N."/>
            <person name="Hua S.X."/>
        </authorList>
    </citation>
    <scope>NUCLEOTIDE SEQUENCE [LARGE SCALE GENOMIC DNA]</scope>
    <source>
        <strain evidence="1 2">MUT 4182</strain>
    </source>
</reference>
<keyword evidence="2" id="KW-1185">Reference proteome</keyword>
<dbReference type="SUPFAM" id="SSF54768">
    <property type="entry name" value="dsRNA-binding domain-like"/>
    <property type="match status" value="1"/>
</dbReference>
<accession>A0A0C3QUZ5</accession>
<organism evidence="1 2">
    <name type="scientific">Tulasnella calospora MUT 4182</name>
    <dbReference type="NCBI Taxonomy" id="1051891"/>
    <lineage>
        <taxon>Eukaryota</taxon>
        <taxon>Fungi</taxon>
        <taxon>Dikarya</taxon>
        <taxon>Basidiomycota</taxon>
        <taxon>Agaricomycotina</taxon>
        <taxon>Agaricomycetes</taxon>
        <taxon>Cantharellales</taxon>
        <taxon>Tulasnellaceae</taxon>
        <taxon>Tulasnella</taxon>
    </lineage>
</organism>
<evidence type="ECO:0000313" key="1">
    <source>
        <dbReference type="EMBL" id="KIO33311.1"/>
    </source>
</evidence>
<name>A0A0C3QUZ5_9AGAM</name>
<dbReference type="Proteomes" id="UP000054248">
    <property type="component" value="Unassembled WGS sequence"/>
</dbReference>